<dbReference type="AlphaFoldDB" id="A0A8H3M7V2"/>
<sequence>MKLEIQHITEHEKKISATENFLAHLDHAKQEHNYYNTNIICAVEDGKRNPNKTITQISFKSFEGKQTNYVIDEGEMPDNGKLGNGVNCTISLLIDHNIDKFLGFPCYFGFSGTLGVFTISSKFTPGK</sequence>
<reference evidence="1" key="1">
    <citation type="submission" date="2019-10" db="EMBL/GenBank/DDBJ databases">
        <title>Conservation and host-specific expression of non-tandemly repeated heterogenous ribosome RNA gene in arbuscular mycorrhizal fungi.</title>
        <authorList>
            <person name="Maeda T."/>
            <person name="Kobayashi Y."/>
            <person name="Nakagawa T."/>
            <person name="Ezawa T."/>
            <person name="Yamaguchi K."/>
            <person name="Bino T."/>
            <person name="Nishimoto Y."/>
            <person name="Shigenobu S."/>
            <person name="Kawaguchi M."/>
        </authorList>
    </citation>
    <scope>NUCLEOTIDE SEQUENCE</scope>
    <source>
        <strain evidence="1">HR1</strain>
    </source>
</reference>
<accession>A0A8H3M7V2</accession>
<gene>
    <name evidence="1" type="ORF">RCL2_002589900</name>
</gene>
<evidence type="ECO:0000313" key="1">
    <source>
        <dbReference type="EMBL" id="GES99390.1"/>
    </source>
</evidence>
<organism evidence="1 2">
    <name type="scientific">Rhizophagus clarus</name>
    <dbReference type="NCBI Taxonomy" id="94130"/>
    <lineage>
        <taxon>Eukaryota</taxon>
        <taxon>Fungi</taxon>
        <taxon>Fungi incertae sedis</taxon>
        <taxon>Mucoromycota</taxon>
        <taxon>Glomeromycotina</taxon>
        <taxon>Glomeromycetes</taxon>
        <taxon>Glomerales</taxon>
        <taxon>Glomeraceae</taxon>
        <taxon>Rhizophagus</taxon>
    </lineage>
</organism>
<proteinExistence type="predicted"/>
<protein>
    <submittedName>
        <fullName evidence="1">Uncharacterized protein</fullName>
    </submittedName>
</protein>
<dbReference type="OrthoDB" id="2419521at2759"/>
<dbReference type="EMBL" id="BLAL01000280">
    <property type="protein sequence ID" value="GES99390.1"/>
    <property type="molecule type" value="Genomic_DNA"/>
</dbReference>
<comment type="caution">
    <text evidence="1">The sequence shown here is derived from an EMBL/GenBank/DDBJ whole genome shotgun (WGS) entry which is preliminary data.</text>
</comment>
<dbReference type="Proteomes" id="UP000615446">
    <property type="component" value="Unassembled WGS sequence"/>
</dbReference>
<evidence type="ECO:0000313" key="2">
    <source>
        <dbReference type="Proteomes" id="UP000615446"/>
    </source>
</evidence>
<name>A0A8H3M7V2_9GLOM</name>